<dbReference type="Proteomes" id="UP000284407">
    <property type="component" value="Unassembled WGS sequence"/>
</dbReference>
<evidence type="ECO:0000256" key="1">
    <source>
        <dbReference type="ARBA" id="ARBA00001933"/>
    </source>
</evidence>
<dbReference type="Gene3D" id="3.40.50.1100">
    <property type="match status" value="2"/>
</dbReference>
<reference evidence="4 5" key="1">
    <citation type="submission" date="2018-09" db="EMBL/GenBank/DDBJ databases">
        <title>Genomic Encyclopedia of Archaeal and Bacterial Type Strains, Phase II (KMG-II): from individual species to whole genera.</title>
        <authorList>
            <person name="Goeker M."/>
        </authorList>
    </citation>
    <scope>NUCLEOTIDE SEQUENCE [LARGE SCALE GENOMIC DNA]</scope>
    <source>
        <strain evidence="4 5">DSM 11458</strain>
    </source>
</reference>
<feature type="domain" description="Tryptophan synthase beta chain-like PALP" evidence="3">
    <location>
        <begin position="100"/>
        <end position="387"/>
    </location>
</feature>
<keyword evidence="2" id="KW-0663">Pyridoxal phosphate</keyword>
<name>A0A420DK34_9RHOB</name>
<dbReference type="EMBL" id="RAQK01000002">
    <property type="protein sequence ID" value="RKE94603.1"/>
    <property type="molecule type" value="Genomic_DNA"/>
</dbReference>
<dbReference type="Pfam" id="PF00291">
    <property type="entry name" value="PALP"/>
    <property type="match status" value="1"/>
</dbReference>
<keyword evidence="4" id="KW-0456">Lyase</keyword>
<evidence type="ECO:0000256" key="2">
    <source>
        <dbReference type="ARBA" id="ARBA00022898"/>
    </source>
</evidence>
<dbReference type="InterPro" id="IPR036052">
    <property type="entry name" value="TrpB-like_PALP_sf"/>
</dbReference>
<organism evidence="4 5">
    <name type="scientific">Sulfitobacter guttiformis</name>
    <dbReference type="NCBI Taxonomy" id="74349"/>
    <lineage>
        <taxon>Bacteria</taxon>
        <taxon>Pseudomonadati</taxon>
        <taxon>Pseudomonadota</taxon>
        <taxon>Alphaproteobacteria</taxon>
        <taxon>Rhodobacterales</taxon>
        <taxon>Roseobacteraceae</taxon>
        <taxon>Sulfitobacter</taxon>
    </lineage>
</organism>
<dbReference type="PANTHER" id="PTHR42937:SF1">
    <property type="entry name" value="DIAMINOPROPIONATE AMMONIA-LYASE"/>
    <property type="match status" value="1"/>
</dbReference>
<dbReference type="SUPFAM" id="SSF53686">
    <property type="entry name" value="Tryptophan synthase beta subunit-like PLP-dependent enzymes"/>
    <property type="match status" value="1"/>
</dbReference>
<protein>
    <submittedName>
        <fullName evidence="4">Diaminopropionate ammonia-lyase</fullName>
    </submittedName>
</protein>
<evidence type="ECO:0000313" key="4">
    <source>
        <dbReference type="EMBL" id="RKE94603.1"/>
    </source>
</evidence>
<evidence type="ECO:0000259" key="3">
    <source>
        <dbReference type="Pfam" id="PF00291"/>
    </source>
</evidence>
<keyword evidence="5" id="KW-1185">Reference proteome</keyword>
<comment type="caution">
    <text evidence="4">The sequence shown here is derived from an EMBL/GenBank/DDBJ whole genome shotgun (WGS) entry which is preliminary data.</text>
</comment>
<dbReference type="GO" id="GO:0016829">
    <property type="term" value="F:lyase activity"/>
    <property type="evidence" value="ECO:0007669"/>
    <property type="project" value="UniProtKB-KW"/>
</dbReference>
<gene>
    <name evidence="4" type="ORF">C8N30_3734</name>
</gene>
<sequence length="405" mass="42155">MAFLRPLFLRIYPCPTCICDSALVRAKAGDAPDCRYPPFLWGKVLQKSLTQVRLGPHAAVMEILHTTRPSPLVGLDDIPMPSEDAARAQALVARCPVAAVTPLHAATAIATEAGVRDVWIKDERGRMGLGSFKALGAAYVIASDAQEGDITARTYVTASAGNHGMSVAAGATAFGASSVVYIAQTVPETFAARLGEQGAKVIREGETYEQSLLAAGKAAEVNGWDLLSDGSWHGYTERPHRLMEGYTVLMAEAIEQLPEVPTHIFLQAGVGGLACACAALARQAWGDGPRIIVVEPEAAAALYGSVQAGRAVESTGPVSEMGRLDCKMPSLVALRGLARDADAFALISESEGHAGAGLCMVAGLGSSPSGAAGVSALMALSEAQREELDVTAQSRIFCVLSEGPA</sequence>
<evidence type="ECO:0000313" key="5">
    <source>
        <dbReference type="Proteomes" id="UP000284407"/>
    </source>
</evidence>
<accession>A0A420DK34</accession>
<dbReference type="STRING" id="1443111.Z949_723"/>
<dbReference type="PANTHER" id="PTHR42937">
    <property type="match status" value="1"/>
</dbReference>
<dbReference type="InterPro" id="IPR001926">
    <property type="entry name" value="TrpB-like_PALP"/>
</dbReference>
<dbReference type="AlphaFoldDB" id="A0A420DK34"/>
<comment type="cofactor">
    <cofactor evidence="1">
        <name>pyridoxal 5'-phosphate</name>
        <dbReference type="ChEBI" id="CHEBI:597326"/>
    </cofactor>
</comment>
<proteinExistence type="predicted"/>